<keyword evidence="2" id="KW-1185">Reference proteome</keyword>
<gene>
    <name evidence="1" type="ORF">FU839_09195</name>
</gene>
<reference evidence="1 2" key="1">
    <citation type="submission" date="2019-08" db="EMBL/GenBank/DDBJ databases">
        <title>Draft genome analysis of Rheinheimera tangshanensis isolated from the roots of fresh rice plants (Oryza sativa).</title>
        <authorList>
            <person name="Yu Q."/>
            <person name="Qi Y."/>
            <person name="Zhang H."/>
            <person name="Pu J."/>
        </authorList>
    </citation>
    <scope>NUCLEOTIDE SEQUENCE [LARGE SCALE GENOMIC DNA]</scope>
    <source>
        <strain evidence="1 2">JA3-B52</strain>
    </source>
</reference>
<evidence type="ECO:0000313" key="1">
    <source>
        <dbReference type="EMBL" id="TXK81278.1"/>
    </source>
</evidence>
<comment type="caution">
    <text evidence="1">The sequence shown here is derived from an EMBL/GenBank/DDBJ whole genome shotgun (WGS) entry which is preliminary data.</text>
</comment>
<name>A0A5C8M070_9GAMM</name>
<organism evidence="1 2">
    <name type="scientific">Rheinheimera tangshanensis</name>
    <dbReference type="NCBI Taxonomy" id="400153"/>
    <lineage>
        <taxon>Bacteria</taxon>
        <taxon>Pseudomonadati</taxon>
        <taxon>Pseudomonadota</taxon>
        <taxon>Gammaproteobacteria</taxon>
        <taxon>Chromatiales</taxon>
        <taxon>Chromatiaceae</taxon>
        <taxon>Rheinheimera</taxon>
    </lineage>
</organism>
<dbReference type="OrthoDB" id="9806524at2"/>
<dbReference type="InterPro" id="IPR010836">
    <property type="entry name" value="SapC"/>
</dbReference>
<sequence>MSMFVELTAQTHAQTAVIKNAPLRFAVRLHMLNIQVTEISKLIGDLPVFFSRHQTSGQWLISALCSFTPGQNLFVQKEQWLASYQPVSMQTYPLSLSQAKPTKLAITMDKDVICPATEANAHALYTVDGQASVFLRQQVTMLETGLQHEYLSYQFIKTITELGLIKELDLHLLQQDGRSQIIKGLATVDEDKLQTLTAEQVYQLQQQGYLLILHAMLLSITQLNKLIQLHNQRYSGADSQDQQLGLLKSVRLELNRSQH</sequence>
<protein>
    <submittedName>
        <fullName evidence="1">SapC family protein</fullName>
    </submittedName>
</protein>
<accession>A0A5C8M070</accession>
<proteinExistence type="predicted"/>
<dbReference type="EMBL" id="VRLR01000004">
    <property type="protein sequence ID" value="TXK81278.1"/>
    <property type="molecule type" value="Genomic_DNA"/>
</dbReference>
<evidence type="ECO:0000313" key="2">
    <source>
        <dbReference type="Proteomes" id="UP000321814"/>
    </source>
</evidence>
<dbReference type="RefSeq" id="WP_147904111.1">
    <property type="nucleotide sequence ID" value="NZ_BAAAGC010000007.1"/>
</dbReference>
<dbReference type="Proteomes" id="UP000321814">
    <property type="component" value="Unassembled WGS sequence"/>
</dbReference>
<dbReference type="Pfam" id="PF07277">
    <property type="entry name" value="SapC"/>
    <property type="match status" value="1"/>
</dbReference>
<dbReference type="AlphaFoldDB" id="A0A5C8M070"/>